<evidence type="ECO:0000313" key="2">
    <source>
        <dbReference type="Proteomes" id="UP001209878"/>
    </source>
</evidence>
<comment type="caution">
    <text evidence="1">The sequence shown here is derived from an EMBL/GenBank/DDBJ whole genome shotgun (WGS) entry which is preliminary data.</text>
</comment>
<dbReference type="NCBIfam" id="NF041940">
    <property type="entry name" value="choice_anch_X"/>
    <property type="match status" value="1"/>
</dbReference>
<proteinExistence type="predicted"/>
<dbReference type="AlphaFoldDB" id="A0AAD9UCY4"/>
<evidence type="ECO:0000313" key="1">
    <source>
        <dbReference type="EMBL" id="KAK2184892.1"/>
    </source>
</evidence>
<sequence>MQRTYDITVRSPSGVNYTNSKVDNDTETITVGVNETEVGTWRYTVSSDDTNSTLTVQTSLECEPSPDAVDIQVTPQMNLNRVNFAEAGSEYLVLAAQVTADGLPVQHVTVVATVTLANGSTLDVRLSDNGAGADTDAGDGLYSAYFVQYAGNGSYSVDIAAEQTKPSSTNGQPPSHGAFDAYQNQTSTTAANATVPNFQRTAASPPFTVENLPDGEFDLFPPATVTDLDFRVLSFDSRNINLTFTAQGDDLDSGTGLLFRASSHECMH</sequence>
<protein>
    <submittedName>
        <fullName evidence="1">Uncharacterized protein</fullName>
    </submittedName>
</protein>
<dbReference type="Proteomes" id="UP001209878">
    <property type="component" value="Unassembled WGS sequence"/>
</dbReference>
<gene>
    <name evidence="1" type="ORF">NP493_249g06045</name>
</gene>
<reference evidence="1" key="1">
    <citation type="journal article" date="2023" name="Mol. Biol. Evol.">
        <title>Third-Generation Sequencing Reveals the Adaptive Role of the Epigenome in Three Deep-Sea Polychaetes.</title>
        <authorList>
            <person name="Perez M."/>
            <person name="Aroh O."/>
            <person name="Sun Y."/>
            <person name="Lan Y."/>
            <person name="Juniper S.K."/>
            <person name="Young C.R."/>
            <person name="Angers B."/>
            <person name="Qian P.Y."/>
        </authorList>
    </citation>
    <scope>NUCLEOTIDE SEQUENCE</scope>
    <source>
        <strain evidence="1">R07B-5</strain>
    </source>
</reference>
<organism evidence="1 2">
    <name type="scientific">Ridgeia piscesae</name>
    <name type="common">Tubeworm</name>
    <dbReference type="NCBI Taxonomy" id="27915"/>
    <lineage>
        <taxon>Eukaryota</taxon>
        <taxon>Metazoa</taxon>
        <taxon>Spiralia</taxon>
        <taxon>Lophotrochozoa</taxon>
        <taxon>Annelida</taxon>
        <taxon>Polychaeta</taxon>
        <taxon>Sedentaria</taxon>
        <taxon>Canalipalpata</taxon>
        <taxon>Sabellida</taxon>
        <taxon>Siboglinidae</taxon>
        <taxon>Ridgeia</taxon>
    </lineage>
</organism>
<accession>A0AAD9UCY4</accession>
<name>A0AAD9UCY4_RIDPI</name>
<dbReference type="EMBL" id="JAODUO010000249">
    <property type="protein sequence ID" value="KAK2184892.1"/>
    <property type="molecule type" value="Genomic_DNA"/>
</dbReference>
<keyword evidence="2" id="KW-1185">Reference proteome</keyword>